<reference evidence="2 3" key="1">
    <citation type="submission" date="2014-04" db="EMBL/GenBank/DDBJ databases">
        <authorList>
            <consortium name="DOE Joint Genome Institute"/>
            <person name="Kuo A."/>
            <person name="Tarkka M."/>
            <person name="Buscot F."/>
            <person name="Kohler A."/>
            <person name="Nagy L.G."/>
            <person name="Floudas D."/>
            <person name="Copeland A."/>
            <person name="Barry K.W."/>
            <person name="Cichocki N."/>
            <person name="Veneault-Fourrey C."/>
            <person name="LaButti K."/>
            <person name="Lindquist E.A."/>
            <person name="Lipzen A."/>
            <person name="Lundell T."/>
            <person name="Morin E."/>
            <person name="Murat C."/>
            <person name="Sun H."/>
            <person name="Tunlid A."/>
            <person name="Henrissat B."/>
            <person name="Grigoriev I.V."/>
            <person name="Hibbett D.S."/>
            <person name="Martin F."/>
            <person name="Nordberg H.P."/>
            <person name="Cantor M.N."/>
            <person name="Hua S.X."/>
        </authorList>
    </citation>
    <scope>NUCLEOTIDE SEQUENCE [LARGE SCALE GENOMIC DNA]</scope>
    <source>
        <strain evidence="2 3">F 1598</strain>
    </source>
</reference>
<dbReference type="OrthoDB" id="1717591at2759"/>
<evidence type="ECO:0000313" key="2">
    <source>
        <dbReference type="EMBL" id="KIM77267.1"/>
    </source>
</evidence>
<dbReference type="SUPFAM" id="SSF48452">
    <property type="entry name" value="TPR-like"/>
    <property type="match status" value="1"/>
</dbReference>
<dbReference type="AlphaFoldDB" id="A0A0C3BIT3"/>
<evidence type="ECO:0008006" key="4">
    <source>
        <dbReference type="Google" id="ProtNLM"/>
    </source>
</evidence>
<sequence>MTSSPLLQPKHPDPSSTIPIQPQPQSLWDLNEFASPSKPVDSIPKRHLPEIGLSVLSALMLFGRRGRRARGIYEERVGGQQEAVGDLFGNAPSTTTAYVSPFRSGNCLKPSAPAPSPSKPHRLQILASPTALATATTHKQTGTQHYRLGQYNLAEASYTFAISSLPPQHLLLVPLYNNRALTRLKIGDMGGAIEDCSAVVGIIGDLGFEETGGGVGGKEKWEEAGKVWEVYGGWRRMLEGRLLEKVGMTEVVSPAQVKVRYTKAIANLHPDKLNVNNTTLERRMIANGVFSALNEAWNAFKQ</sequence>
<dbReference type="InParanoid" id="A0A0C3BIT3"/>
<dbReference type="GO" id="GO:0005737">
    <property type="term" value="C:cytoplasm"/>
    <property type="evidence" value="ECO:0007669"/>
    <property type="project" value="TreeGrafter"/>
</dbReference>
<dbReference type="Gene3D" id="1.25.40.10">
    <property type="entry name" value="Tetratricopeptide repeat domain"/>
    <property type="match status" value="1"/>
</dbReference>
<proteinExistence type="predicted"/>
<dbReference type="PANTHER" id="PTHR23172">
    <property type="entry name" value="AUXILIN/CYCLIN G-ASSOCIATED KINASE-RELATED"/>
    <property type="match status" value="1"/>
</dbReference>
<dbReference type="Gene3D" id="1.10.287.110">
    <property type="entry name" value="DnaJ domain"/>
    <property type="match status" value="1"/>
</dbReference>
<evidence type="ECO:0000313" key="3">
    <source>
        <dbReference type="Proteomes" id="UP000054166"/>
    </source>
</evidence>
<feature type="compositionally biased region" description="Low complexity" evidence="1">
    <location>
        <begin position="14"/>
        <end position="23"/>
    </location>
</feature>
<dbReference type="InterPro" id="IPR036869">
    <property type="entry name" value="J_dom_sf"/>
</dbReference>
<dbReference type="GO" id="GO:0031982">
    <property type="term" value="C:vesicle"/>
    <property type="evidence" value="ECO:0007669"/>
    <property type="project" value="TreeGrafter"/>
</dbReference>
<dbReference type="GO" id="GO:0072318">
    <property type="term" value="P:clathrin coat disassembly"/>
    <property type="evidence" value="ECO:0007669"/>
    <property type="project" value="TreeGrafter"/>
</dbReference>
<organism evidence="2 3">
    <name type="scientific">Piloderma croceum (strain F 1598)</name>
    <dbReference type="NCBI Taxonomy" id="765440"/>
    <lineage>
        <taxon>Eukaryota</taxon>
        <taxon>Fungi</taxon>
        <taxon>Dikarya</taxon>
        <taxon>Basidiomycota</taxon>
        <taxon>Agaricomycotina</taxon>
        <taxon>Agaricomycetes</taxon>
        <taxon>Agaricomycetidae</taxon>
        <taxon>Atheliales</taxon>
        <taxon>Atheliaceae</taxon>
        <taxon>Piloderma</taxon>
    </lineage>
</organism>
<gene>
    <name evidence="2" type="ORF">PILCRDRAFT_12093</name>
</gene>
<dbReference type="InterPro" id="IPR011990">
    <property type="entry name" value="TPR-like_helical_dom_sf"/>
</dbReference>
<feature type="region of interest" description="Disordered" evidence="1">
    <location>
        <begin position="1"/>
        <end position="23"/>
    </location>
</feature>
<dbReference type="EMBL" id="KN833026">
    <property type="protein sequence ID" value="KIM77267.1"/>
    <property type="molecule type" value="Genomic_DNA"/>
</dbReference>
<dbReference type="Proteomes" id="UP000054166">
    <property type="component" value="Unassembled WGS sequence"/>
</dbReference>
<keyword evidence="3" id="KW-1185">Reference proteome</keyword>
<dbReference type="PANTHER" id="PTHR23172:SF19">
    <property type="entry name" value="J DOMAIN-CONTAINING PROTEIN"/>
    <property type="match status" value="1"/>
</dbReference>
<dbReference type="STRING" id="765440.A0A0C3BIT3"/>
<dbReference type="SUPFAM" id="SSF46565">
    <property type="entry name" value="Chaperone J-domain"/>
    <property type="match status" value="1"/>
</dbReference>
<accession>A0A0C3BIT3</accession>
<protein>
    <recommendedName>
        <fullName evidence="4">J domain-containing protein</fullName>
    </recommendedName>
</protein>
<name>A0A0C3BIT3_PILCF</name>
<reference evidence="3" key="2">
    <citation type="submission" date="2015-01" db="EMBL/GenBank/DDBJ databases">
        <title>Evolutionary Origins and Diversification of the Mycorrhizal Mutualists.</title>
        <authorList>
            <consortium name="DOE Joint Genome Institute"/>
            <consortium name="Mycorrhizal Genomics Consortium"/>
            <person name="Kohler A."/>
            <person name="Kuo A."/>
            <person name="Nagy L.G."/>
            <person name="Floudas D."/>
            <person name="Copeland A."/>
            <person name="Barry K.W."/>
            <person name="Cichocki N."/>
            <person name="Veneault-Fourrey C."/>
            <person name="LaButti K."/>
            <person name="Lindquist E.A."/>
            <person name="Lipzen A."/>
            <person name="Lundell T."/>
            <person name="Morin E."/>
            <person name="Murat C."/>
            <person name="Riley R."/>
            <person name="Ohm R."/>
            <person name="Sun H."/>
            <person name="Tunlid A."/>
            <person name="Henrissat B."/>
            <person name="Grigoriev I.V."/>
            <person name="Hibbett D.S."/>
            <person name="Martin F."/>
        </authorList>
    </citation>
    <scope>NUCLEOTIDE SEQUENCE [LARGE SCALE GENOMIC DNA]</scope>
    <source>
        <strain evidence="3">F 1598</strain>
    </source>
</reference>
<dbReference type="GO" id="GO:0072583">
    <property type="term" value="P:clathrin-dependent endocytosis"/>
    <property type="evidence" value="ECO:0007669"/>
    <property type="project" value="TreeGrafter"/>
</dbReference>
<evidence type="ECO:0000256" key="1">
    <source>
        <dbReference type="SAM" id="MobiDB-lite"/>
    </source>
</evidence>
<dbReference type="HOGENOM" id="CLU_921708_0_0_1"/>
<dbReference type="GO" id="GO:0030276">
    <property type="term" value="F:clathrin binding"/>
    <property type="evidence" value="ECO:0007669"/>
    <property type="project" value="TreeGrafter"/>
</dbReference>